<dbReference type="Proteomes" id="UP000249590">
    <property type="component" value="Unassembled WGS sequence"/>
</dbReference>
<organism evidence="1 2">
    <name type="scientific">Acuticoccus sediminis</name>
    <dbReference type="NCBI Taxonomy" id="2184697"/>
    <lineage>
        <taxon>Bacteria</taxon>
        <taxon>Pseudomonadati</taxon>
        <taxon>Pseudomonadota</taxon>
        <taxon>Alphaproteobacteria</taxon>
        <taxon>Hyphomicrobiales</taxon>
        <taxon>Amorphaceae</taxon>
        <taxon>Acuticoccus</taxon>
    </lineage>
</organism>
<reference evidence="1 2" key="1">
    <citation type="submission" date="2018-05" db="EMBL/GenBank/DDBJ databases">
        <title>Acuticoccus sediminis sp. nov., isolated from deep-sea sediment of Indian Ocean.</title>
        <authorList>
            <person name="Liu X."/>
            <person name="Lai Q."/>
            <person name="Du Y."/>
            <person name="Sun F."/>
            <person name="Zhang X."/>
            <person name="Wang S."/>
            <person name="Shao Z."/>
        </authorList>
    </citation>
    <scope>NUCLEOTIDE SEQUENCE [LARGE SCALE GENOMIC DNA]</scope>
    <source>
        <strain evidence="1 2">PTG4-2</strain>
    </source>
</reference>
<name>A0A8B2NEX7_9HYPH</name>
<dbReference type="EMBL" id="QHHQ01000017">
    <property type="protein sequence ID" value="RAH96057.1"/>
    <property type="molecule type" value="Genomic_DNA"/>
</dbReference>
<comment type="caution">
    <text evidence="1">The sequence shown here is derived from an EMBL/GenBank/DDBJ whole genome shotgun (WGS) entry which is preliminary data.</text>
</comment>
<evidence type="ECO:0000313" key="1">
    <source>
        <dbReference type="EMBL" id="RAH96057.1"/>
    </source>
</evidence>
<keyword evidence="2" id="KW-1185">Reference proteome</keyword>
<sequence>MVVPVIVQGAALLRDHVYSQSQGRAGELALAVRREELAWRIEQLEYDAELARHQKEVMLSMISAGDAAHARKIDAVMEAFRGVLGVLTTHQRMLESEKDMLSRSFLSPDTTDALRVEIRRRQREIDVALEEIDESAVAVQAIATETVRRIDPQMPPLMLR</sequence>
<accession>A0A8B2NEX7</accession>
<dbReference type="RefSeq" id="WP_111352669.1">
    <property type="nucleotide sequence ID" value="NZ_QHHQ01000017.1"/>
</dbReference>
<gene>
    <name evidence="1" type="ORF">DLJ53_33455</name>
</gene>
<evidence type="ECO:0000313" key="2">
    <source>
        <dbReference type="Proteomes" id="UP000249590"/>
    </source>
</evidence>
<protein>
    <submittedName>
        <fullName evidence="1">Uncharacterized protein</fullName>
    </submittedName>
</protein>
<proteinExistence type="predicted"/>
<dbReference type="AlphaFoldDB" id="A0A8B2NEX7"/>